<sequence length="49" mass="5819">MRYRMPFGKFKNTRLVELPVEYLIWFKRKGFPAGKLGRYLQIVLSQKGG</sequence>
<protein>
    <submittedName>
        <fullName evidence="1">DUF3820 family protein</fullName>
    </submittedName>
</protein>
<dbReference type="EMBL" id="CP070608">
    <property type="protein sequence ID" value="QSE99442.1"/>
    <property type="molecule type" value="Genomic_DNA"/>
</dbReference>
<dbReference type="Proteomes" id="UP000662783">
    <property type="component" value="Chromosome"/>
</dbReference>
<dbReference type="InterPro" id="IPR024530">
    <property type="entry name" value="QSregVF_b"/>
</dbReference>
<gene>
    <name evidence="1" type="ORF">JR347_17570</name>
</gene>
<dbReference type="KEGG" id="fuv:JR347_17570"/>
<proteinExistence type="predicted"/>
<evidence type="ECO:0000313" key="2">
    <source>
        <dbReference type="Proteomes" id="UP000662783"/>
    </source>
</evidence>
<organism evidence="1 2">
    <name type="scientific">Fulvivirga lutea</name>
    <dbReference type="NCBI Taxonomy" id="2810512"/>
    <lineage>
        <taxon>Bacteria</taxon>
        <taxon>Pseudomonadati</taxon>
        <taxon>Bacteroidota</taxon>
        <taxon>Cytophagia</taxon>
        <taxon>Cytophagales</taxon>
        <taxon>Fulvivirgaceae</taxon>
        <taxon>Fulvivirga</taxon>
    </lineage>
</organism>
<accession>A0A974WLI7</accession>
<dbReference type="Pfam" id="PF12843">
    <property type="entry name" value="QSregVF_b"/>
    <property type="match status" value="1"/>
</dbReference>
<dbReference type="AlphaFoldDB" id="A0A974WLI7"/>
<reference evidence="1" key="1">
    <citation type="submission" date="2021-02" db="EMBL/GenBank/DDBJ databases">
        <title>Fulvivirga sp. S481 isolated from sea water.</title>
        <authorList>
            <person name="Bae S.S."/>
            <person name="Baek K."/>
        </authorList>
    </citation>
    <scope>NUCLEOTIDE SEQUENCE</scope>
    <source>
        <strain evidence="1">S481</strain>
    </source>
</reference>
<keyword evidence="2" id="KW-1185">Reference proteome</keyword>
<name>A0A974WLI7_9BACT</name>
<evidence type="ECO:0000313" key="1">
    <source>
        <dbReference type="EMBL" id="QSE99442.1"/>
    </source>
</evidence>